<accession>A0A0K2TZ57</accession>
<proteinExistence type="predicted"/>
<sequence length="45" mass="5291">VRLKCPGCIIIRIDLISRNQFINVIEMSDYCIIYFKNTEGLLLMK</sequence>
<evidence type="ECO:0000313" key="1">
    <source>
        <dbReference type="EMBL" id="CDW30962.1"/>
    </source>
</evidence>
<dbReference type="EMBL" id="HACA01013601">
    <property type="protein sequence ID" value="CDW30962.1"/>
    <property type="molecule type" value="Transcribed_RNA"/>
</dbReference>
<organism evidence="1">
    <name type="scientific">Lepeophtheirus salmonis</name>
    <name type="common">Salmon louse</name>
    <name type="synonym">Caligus salmonis</name>
    <dbReference type="NCBI Taxonomy" id="72036"/>
    <lineage>
        <taxon>Eukaryota</taxon>
        <taxon>Metazoa</taxon>
        <taxon>Ecdysozoa</taxon>
        <taxon>Arthropoda</taxon>
        <taxon>Crustacea</taxon>
        <taxon>Multicrustacea</taxon>
        <taxon>Hexanauplia</taxon>
        <taxon>Copepoda</taxon>
        <taxon>Siphonostomatoida</taxon>
        <taxon>Caligidae</taxon>
        <taxon>Lepeophtheirus</taxon>
    </lineage>
</organism>
<feature type="non-terminal residue" evidence="1">
    <location>
        <position position="1"/>
    </location>
</feature>
<dbReference type="AlphaFoldDB" id="A0A0K2TZ57"/>
<protein>
    <submittedName>
        <fullName evidence="1">Uncharacterized protein</fullName>
    </submittedName>
</protein>
<reference evidence="1" key="1">
    <citation type="submission" date="2014-05" db="EMBL/GenBank/DDBJ databases">
        <authorList>
            <person name="Chronopoulou M."/>
        </authorList>
    </citation>
    <scope>NUCLEOTIDE SEQUENCE</scope>
    <source>
        <tissue evidence="1">Whole organism</tissue>
    </source>
</reference>
<name>A0A0K2TZ57_LEPSM</name>